<dbReference type="Gene3D" id="3.40.50.150">
    <property type="entry name" value="Vaccinia Virus protein VP39"/>
    <property type="match status" value="1"/>
</dbReference>
<evidence type="ECO:0000256" key="1">
    <source>
        <dbReference type="ARBA" id="ARBA00005189"/>
    </source>
</evidence>
<sequence length="220" mass="25603">MEPMDNIELAKQLKCPSGDDGVRVGNRMYASNSNMIYKTIDRLNIKAGMHILELGFGNGRHLPYLFSKEKSLSYEGIELSDVMLSEAAEFNKELIKESKVKLSLGNDTGRMDFEDKSFDGFFSINTIYFWEEPNKYFQDIYRILRSEGQLTLSYIQKDFALKQAFATEEVFHFHKTEWLIRLLTNIGFYNIEQWQYMENTTNKLGQAVVRPFVILKATKL</sequence>
<dbReference type="InterPro" id="IPR029063">
    <property type="entry name" value="SAM-dependent_MTases_sf"/>
</dbReference>
<evidence type="ECO:0000313" key="5">
    <source>
        <dbReference type="EMBL" id="ALU25043.1"/>
    </source>
</evidence>
<comment type="pathway">
    <text evidence="4">Phospholipid metabolism.</text>
</comment>
<evidence type="ECO:0000313" key="6">
    <source>
        <dbReference type="Proteomes" id="UP000069030"/>
    </source>
</evidence>
<dbReference type="PANTHER" id="PTHR44307:SF2">
    <property type="entry name" value="PHOSPHOETHANOLAMINE METHYLTRANSFERASE ISOFORM X1"/>
    <property type="match status" value="1"/>
</dbReference>
<gene>
    <name evidence="5" type="ORF">AS202_02225</name>
</gene>
<accession>A0A0S7EHS8</accession>
<proteinExistence type="predicted"/>
<dbReference type="Proteomes" id="UP000069030">
    <property type="component" value="Chromosome"/>
</dbReference>
<dbReference type="eggNOG" id="COG2226">
    <property type="taxonomic scope" value="Bacteria"/>
</dbReference>
<evidence type="ECO:0000256" key="2">
    <source>
        <dbReference type="ARBA" id="ARBA00022603"/>
    </source>
</evidence>
<keyword evidence="2 5" id="KW-0489">Methyltransferase</keyword>
<keyword evidence="3" id="KW-0808">Transferase</keyword>
<dbReference type="AlphaFoldDB" id="A0A0S7EHS8"/>
<evidence type="ECO:0000256" key="3">
    <source>
        <dbReference type="ARBA" id="ARBA00022679"/>
    </source>
</evidence>
<evidence type="ECO:0000256" key="4">
    <source>
        <dbReference type="ARBA" id="ARBA00025707"/>
    </source>
</evidence>
<protein>
    <submittedName>
        <fullName evidence="5">Methyltransferase type 11</fullName>
    </submittedName>
</protein>
<comment type="pathway">
    <text evidence="1">Lipid metabolism.</text>
</comment>
<organism evidence="5 6">
    <name type="scientific">Myroides odoratimimus</name>
    <dbReference type="NCBI Taxonomy" id="76832"/>
    <lineage>
        <taxon>Bacteria</taxon>
        <taxon>Pseudomonadati</taxon>
        <taxon>Bacteroidota</taxon>
        <taxon>Flavobacteriia</taxon>
        <taxon>Flavobacteriales</taxon>
        <taxon>Flavobacteriaceae</taxon>
        <taxon>Myroides</taxon>
    </lineage>
</organism>
<dbReference type="PANTHER" id="PTHR44307">
    <property type="entry name" value="PHOSPHOETHANOLAMINE METHYLTRANSFERASE"/>
    <property type="match status" value="1"/>
</dbReference>
<dbReference type="RefSeq" id="WP_006259460.1">
    <property type="nucleotide sequence ID" value="NZ_BCMQ01000021.1"/>
</dbReference>
<name>A0A0S7EHS8_9FLAO</name>
<dbReference type="GO" id="GO:0008757">
    <property type="term" value="F:S-adenosylmethionine-dependent methyltransferase activity"/>
    <property type="evidence" value="ECO:0007669"/>
    <property type="project" value="InterPro"/>
</dbReference>
<dbReference type="KEGG" id="mod:AS202_02225"/>
<reference evidence="5 6" key="1">
    <citation type="journal article" date="2016" name="J. Zhejiang Univ. Sci. B">
        <title>Antibiotic resistance mechanisms of Myroides sp.</title>
        <authorList>
            <person name="Hu S."/>
            <person name="Yuan S."/>
            <person name="Qu H."/>
            <person name="Jiang T."/>
            <person name="Zhou Y."/>
            <person name="Wang M."/>
            <person name="Ming D."/>
        </authorList>
    </citation>
    <scope>NUCLEOTIDE SEQUENCE [LARGE SCALE GENOMIC DNA]</scope>
    <source>
        <strain evidence="5 6">PR63039</strain>
    </source>
</reference>
<dbReference type="GO" id="GO:0032259">
    <property type="term" value="P:methylation"/>
    <property type="evidence" value="ECO:0007669"/>
    <property type="project" value="UniProtKB-KW"/>
</dbReference>
<dbReference type="InterPro" id="IPR013216">
    <property type="entry name" value="Methyltransf_11"/>
</dbReference>
<dbReference type="EMBL" id="CP013690">
    <property type="protein sequence ID" value="ALU25043.1"/>
    <property type="molecule type" value="Genomic_DNA"/>
</dbReference>
<dbReference type="SUPFAM" id="SSF53335">
    <property type="entry name" value="S-adenosyl-L-methionine-dependent methyltransferases"/>
    <property type="match status" value="1"/>
</dbReference>
<dbReference type="Pfam" id="PF08241">
    <property type="entry name" value="Methyltransf_11"/>
    <property type="match status" value="1"/>
</dbReference>